<accession>A0A166QBG5</accession>
<gene>
    <name evidence="2" type="ORF">FIBSPDRAFT_1040453</name>
</gene>
<evidence type="ECO:0000313" key="3">
    <source>
        <dbReference type="Proteomes" id="UP000076532"/>
    </source>
</evidence>
<dbReference type="Proteomes" id="UP000076532">
    <property type="component" value="Unassembled WGS sequence"/>
</dbReference>
<reference evidence="2 3" key="1">
    <citation type="journal article" date="2016" name="Mol. Biol. Evol.">
        <title>Comparative Genomics of Early-Diverging Mushroom-Forming Fungi Provides Insights into the Origins of Lignocellulose Decay Capabilities.</title>
        <authorList>
            <person name="Nagy L.G."/>
            <person name="Riley R."/>
            <person name="Tritt A."/>
            <person name="Adam C."/>
            <person name="Daum C."/>
            <person name="Floudas D."/>
            <person name="Sun H."/>
            <person name="Yadav J.S."/>
            <person name="Pangilinan J."/>
            <person name="Larsson K.H."/>
            <person name="Matsuura K."/>
            <person name="Barry K."/>
            <person name="Labutti K."/>
            <person name="Kuo R."/>
            <person name="Ohm R.A."/>
            <person name="Bhattacharya S.S."/>
            <person name="Shirouzu T."/>
            <person name="Yoshinaga Y."/>
            <person name="Martin F.M."/>
            <person name="Grigoriev I.V."/>
            <person name="Hibbett D.S."/>
        </authorList>
    </citation>
    <scope>NUCLEOTIDE SEQUENCE [LARGE SCALE GENOMIC DNA]</scope>
    <source>
        <strain evidence="2 3">CBS 109695</strain>
    </source>
</reference>
<proteinExistence type="predicted"/>
<evidence type="ECO:0000256" key="1">
    <source>
        <dbReference type="SAM" id="MobiDB-lite"/>
    </source>
</evidence>
<feature type="compositionally biased region" description="Low complexity" evidence="1">
    <location>
        <begin position="35"/>
        <end position="49"/>
    </location>
</feature>
<feature type="compositionally biased region" description="Polar residues" evidence="1">
    <location>
        <begin position="1"/>
        <end position="24"/>
    </location>
</feature>
<feature type="region of interest" description="Disordered" evidence="1">
    <location>
        <begin position="1"/>
        <end position="49"/>
    </location>
</feature>
<evidence type="ECO:0000313" key="2">
    <source>
        <dbReference type="EMBL" id="KZP26966.1"/>
    </source>
</evidence>
<organism evidence="2 3">
    <name type="scientific">Athelia psychrophila</name>
    <dbReference type="NCBI Taxonomy" id="1759441"/>
    <lineage>
        <taxon>Eukaryota</taxon>
        <taxon>Fungi</taxon>
        <taxon>Dikarya</taxon>
        <taxon>Basidiomycota</taxon>
        <taxon>Agaricomycotina</taxon>
        <taxon>Agaricomycetes</taxon>
        <taxon>Agaricomycetidae</taxon>
        <taxon>Atheliales</taxon>
        <taxon>Atheliaceae</taxon>
        <taxon>Athelia</taxon>
    </lineage>
</organism>
<protein>
    <submittedName>
        <fullName evidence="2">Uncharacterized protein</fullName>
    </submittedName>
</protein>
<dbReference type="EMBL" id="KV417511">
    <property type="protein sequence ID" value="KZP26966.1"/>
    <property type="molecule type" value="Genomic_DNA"/>
</dbReference>
<keyword evidence="3" id="KW-1185">Reference proteome</keyword>
<name>A0A166QBG5_9AGAM</name>
<dbReference type="AlphaFoldDB" id="A0A166QBG5"/>
<sequence length="372" mass="40968">MDPTSKEASTTASLASPRDTSSSGGPLEHHSGVDTTSAEAASTAHSPSTRSKLIESLSAIVNNSVQLPEEDLRALEGVLVRLKWVKKRKGDPQNEGRKAQCLVLSRFNQSHLFDISVSPKQTLTQQPFEAKMTKGSLTQIHNDTLSKIEGYDYSDLLSKLDMLYRQLNNMPGHAPRMIRNEWKITLMLICQSMGLSVQLFPGLNISRSPDDAVVVCGEHTDTRLTGLNFDSLFWTIQTSEATRLKGLGKGIHTIGNFETILEYRKEISHNSSNNLLLFCDVNINEDLMPHLPRAVATDVIALTIEGSVSAIPFILANGKEWIFGVVSIEPGGKKQCLHTAVLTFDGKHITLMTALYVWANRPATELFDILAN</sequence>
<dbReference type="OrthoDB" id="3071123at2759"/>